<dbReference type="PROSITE" id="PS51746">
    <property type="entry name" value="PPM_2"/>
    <property type="match status" value="1"/>
</dbReference>
<keyword evidence="2" id="KW-1133">Transmembrane helix</keyword>
<organism evidence="4 5">
    <name type="scientific">Paenibacillus azoreducens</name>
    <dbReference type="NCBI Taxonomy" id="116718"/>
    <lineage>
        <taxon>Bacteria</taxon>
        <taxon>Bacillati</taxon>
        <taxon>Bacillota</taxon>
        <taxon>Bacilli</taxon>
        <taxon>Bacillales</taxon>
        <taxon>Paenibacillaceae</taxon>
        <taxon>Paenibacillus</taxon>
    </lineage>
</organism>
<dbReference type="Proteomes" id="UP000682811">
    <property type="component" value="Unassembled WGS sequence"/>
</dbReference>
<dbReference type="AlphaFoldDB" id="A0A919YFN1"/>
<dbReference type="EMBL" id="BORT01000038">
    <property type="protein sequence ID" value="GIO50796.1"/>
    <property type="molecule type" value="Genomic_DNA"/>
</dbReference>
<dbReference type="Pfam" id="PF19732">
    <property type="entry name" value="SpoIIE_N"/>
    <property type="match status" value="1"/>
</dbReference>
<dbReference type="SMART" id="SM00332">
    <property type="entry name" value="PP2Cc"/>
    <property type="match status" value="1"/>
</dbReference>
<reference evidence="4 5" key="1">
    <citation type="submission" date="2021-03" db="EMBL/GenBank/DDBJ databases">
        <title>Antimicrobial resistance genes in bacteria isolated from Japanese honey, and their potential for conferring macrolide and lincosamide resistance in the American foulbrood pathogen Paenibacillus larvae.</title>
        <authorList>
            <person name="Okamoto M."/>
            <person name="Kumagai M."/>
            <person name="Kanamori H."/>
            <person name="Takamatsu D."/>
        </authorList>
    </citation>
    <scope>NUCLEOTIDE SEQUENCE [LARGE SCALE GENOMIC DNA]</scope>
    <source>
        <strain evidence="4 5">J34TS1</strain>
    </source>
</reference>
<dbReference type="NCBIfam" id="TIGR02865">
    <property type="entry name" value="spore_II_E"/>
    <property type="match status" value="1"/>
</dbReference>
<proteinExistence type="predicted"/>
<dbReference type="InterPro" id="IPR052016">
    <property type="entry name" value="Bact_Sigma-Reg"/>
</dbReference>
<gene>
    <name evidence="4" type="primary">spoIIE</name>
    <name evidence="4" type="ORF">J34TS1_55610</name>
</gene>
<feature type="transmembrane region" description="Helical" evidence="2">
    <location>
        <begin position="59"/>
        <end position="92"/>
    </location>
</feature>
<dbReference type="InterPro" id="IPR045768">
    <property type="entry name" value="SpoIIE_N"/>
</dbReference>
<feature type="transmembrane region" description="Helical" evidence="2">
    <location>
        <begin position="242"/>
        <end position="266"/>
    </location>
</feature>
<evidence type="ECO:0000256" key="1">
    <source>
        <dbReference type="ARBA" id="ARBA00022801"/>
    </source>
</evidence>
<keyword evidence="2" id="KW-0472">Membrane</keyword>
<evidence type="ECO:0000313" key="5">
    <source>
        <dbReference type="Proteomes" id="UP000682811"/>
    </source>
</evidence>
<feature type="transmembrane region" description="Helical" evidence="2">
    <location>
        <begin position="179"/>
        <end position="198"/>
    </location>
</feature>
<protein>
    <submittedName>
        <fullName evidence="4">Stage II sporulation protein E</fullName>
    </submittedName>
</protein>
<keyword evidence="1" id="KW-0378">Hydrolase</keyword>
<dbReference type="SUPFAM" id="SSF81606">
    <property type="entry name" value="PP2C-like"/>
    <property type="match status" value="1"/>
</dbReference>
<feature type="transmembrane region" description="Helical" evidence="2">
    <location>
        <begin position="142"/>
        <end position="167"/>
    </location>
</feature>
<dbReference type="Gene3D" id="3.60.40.10">
    <property type="entry name" value="PPM-type phosphatase domain"/>
    <property type="match status" value="1"/>
</dbReference>
<accession>A0A919YFN1</accession>
<dbReference type="PANTHER" id="PTHR43156">
    <property type="entry name" value="STAGE II SPORULATION PROTEIN E-RELATED"/>
    <property type="match status" value="1"/>
</dbReference>
<sequence length="846" mass="94128">MGTIKIYEMVVLNMEKLNVNMTGFKTLQEAAMEESGLMARLRNMPFLQRPLQLFAAKKWMLLLTLMAFLLGKAMILDELSPFAIAYFAVIAFLRRDYLLPVTGALLAGSLFAPFPAPLVIAAELLIFYFMHRGLSAFDHAELSYAPLMVFVSSFVVKLFTIMTASTFTWYSLMISSLDSVLSFVLTLVFIQAIPIFTYRKKNYQLRSEEILCLIILLASVMTGAVGWAIYSLSVEHILSRYLILLFALVGGAPLGASVGVVTGLILSLADISAIYQMSLLAFSGMLAGMLREGKKGAVMLGMLLGSSILSIYFSGPADVMNSTWESCAAIVLFLLTPKSLITMISKYVPGTNDHSKSQHEYAKRVRDLTAERVTQFSRVFRQLSQSFGQVAGTEEIGNRSGEVDHFMNAVAQGACSSCIKRSHCWDAKFYQTYKYMTDVMTAVEENPEITDRQIPKEWMRICGKTSEVLDEMKQQYNLYQHDMQWKRQIYDSRQLVAEQLSGVSQVMEDLAREIQREGQAMYRQEEQIREALEQLGLSIQDIEIISLDSGHVEIEIVHAFTRGYDECRKIIAPLLSDILDEHIAVLHESSISSKDGLATVLFGSAKTFEITTGIAGAAKGGDMLSGDSFSMVELGNGTFAVALSDGMGNGERAKQESSTALNILEQLLQSGMDEKLAIKSVNSILMLRSPDEVYATVDMALIDQYTAETIFMKIASAPSFIKRGLEVIPVSASNLPIGIIQDIEVDLVTLKLQAGDIVIMMTDGIYDAPGHAVNKEQWMKRMIQEIDSEDPQQIADILLEKVIRYQQNIIHDDMTVVVGKVEHYAPEWATLHVPGIERMERPRTVS</sequence>
<dbReference type="SMART" id="SM00331">
    <property type="entry name" value="PP2C_SIG"/>
    <property type="match status" value="1"/>
</dbReference>
<comment type="caution">
    <text evidence="4">The sequence shown here is derived from an EMBL/GenBank/DDBJ whole genome shotgun (WGS) entry which is preliminary data.</text>
</comment>
<feature type="transmembrane region" description="Helical" evidence="2">
    <location>
        <begin position="210"/>
        <end position="230"/>
    </location>
</feature>
<keyword evidence="5" id="KW-1185">Reference proteome</keyword>
<dbReference type="InterPro" id="IPR036457">
    <property type="entry name" value="PPM-type-like_dom_sf"/>
</dbReference>
<keyword evidence="2" id="KW-0812">Transmembrane</keyword>
<dbReference type="InterPro" id="IPR001932">
    <property type="entry name" value="PPM-type_phosphatase-like_dom"/>
</dbReference>
<feature type="transmembrane region" description="Helical" evidence="2">
    <location>
        <begin position="104"/>
        <end position="130"/>
    </location>
</feature>
<dbReference type="GO" id="GO:0004722">
    <property type="term" value="F:protein serine/threonine phosphatase activity"/>
    <property type="evidence" value="ECO:0007669"/>
    <property type="project" value="InterPro"/>
</dbReference>
<name>A0A919YFN1_9BACL</name>
<feature type="domain" description="PPM-type phosphatase" evidence="3">
    <location>
        <begin position="611"/>
        <end position="821"/>
    </location>
</feature>
<evidence type="ECO:0000313" key="4">
    <source>
        <dbReference type="EMBL" id="GIO50796.1"/>
    </source>
</evidence>
<dbReference type="InterPro" id="IPR014221">
    <property type="entry name" value="SpoII_E"/>
</dbReference>
<evidence type="ECO:0000256" key="2">
    <source>
        <dbReference type="SAM" id="Phobius"/>
    </source>
</evidence>
<feature type="transmembrane region" description="Helical" evidence="2">
    <location>
        <begin position="273"/>
        <end position="290"/>
    </location>
</feature>
<dbReference type="PANTHER" id="PTHR43156:SF2">
    <property type="entry name" value="STAGE II SPORULATION PROTEIN E"/>
    <property type="match status" value="1"/>
</dbReference>
<dbReference type="Pfam" id="PF07228">
    <property type="entry name" value="SpoIIE"/>
    <property type="match status" value="1"/>
</dbReference>
<evidence type="ECO:0000259" key="3">
    <source>
        <dbReference type="PROSITE" id="PS51746"/>
    </source>
</evidence>